<name>A0A2T5MFY7_9GAMM</name>
<evidence type="ECO:0000313" key="4">
    <source>
        <dbReference type="Proteomes" id="UP000244248"/>
    </source>
</evidence>
<keyword evidence="4" id="KW-1185">Reference proteome</keyword>
<evidence type="ECO:0000259" key="2">
    <source>
        <dbReference type="Pfam" id="PF04116"/>
    </source>
</evidence>
<protein>
    <submittedName>
        <fullName evidence="3">Fatty acid hydroxylase</fullName>
    </submittedName>
</protein>
<feature type="domain" description="Fatty acid hydroxylase" evidence="2">
    <location>
        <begin position="75"/>
        <end position="218"/>
    </location>
</feature>
<dbReference type="GO" id="GO:0016491">
    <property type="term" value="F:oxidoreductase activity"/>
    <property type="evidence" value="ECO:0007669"/>
    <property type="project" value="InterPro"/>
</dbReference>
<organism evidence="3 4">
    <name type="scientific">Stenotrophobium rhamnosiphilum</name>
    <dbReference type="NCBI Taxonomy" id="2029166"/>
    <lineage>
        <taxon>Bacteria</taxon>
        <taxon>Pseudomonadati</taxon>
        <taxon>Pseudomonadota</taxon>
        <taxon>Gammaproteobacteria</taxon>
        <taxon>Nevskiales</taxon>
        <taxon>Nevskiaceae</taxon>
        <taxon>Stenotrophobium</taxon>
    </lineage>
</organism>
<evidence type="ECO:0000256" key="1">
    <source>
        <dbReference type="SAM" id="Phobius"/>
    </source>
</evidence>
<comment type="caution">
    <text evidence="3">The sequence shown here is derived from an EMBL/GenBank/DDBJ whole genome shotgun (WGS) entry which is preliminary data.</text>
</comment>
<keyword evidence="1" id="KW-0472">Membrane</keyword>
<proteinExistence type="predicted"/>
<dbReference type="GO" id="GO:0008610">
    <property type="term" value="P:lipid biosynthetic process"/>
    <property type="evidence" value="ECO:0007669"/>
    <property type="project" value="InterPro"/>
</dbReference>
<dbReference type="OrthoDB" id="5291370at2"/>
<dbReference type="RefSeq" id="WP_107940036.1">
    <property type="nucleotide sequence ID" value="NZ_QANS01000003.1"/>
</dbReference>
<feature type="transmembrane region" description="Helical" evidence="1">
    <location>
        <begin position="72"/>
        <end position="93"/>
    </location>
</feature>
<dbReference type="Proteomes" id="UP000244248">
    <property type="component" value="Unassembled WGS sequence"/>
</dbReference>
<reference evidence="3 4" key="1">
    <citation type="submission" date="2018-04" db="EMBL/GenBank/DDBJ databases">
        <title>Novel species isolated from glacier.</title>
        <authorList>
            <person name="Liu Q."/>
            <person name="Xin Y.-H."/>
        </authorList>
    </citation>
    <scope>NUCLEOTIDE SEQUENCE [LARGE SCALE GENOMIC DNA]</scope>
    <source>
        <strain evidence="3 4">GT1R17</strain>
    </source>
</reference>
<dbReference type="GO" id="GO:0005506">
    <property type="term" value="F:iron ion binding"/>
    <property type="evidence" value="ECO:0007669"/>
    <property type="project" value="InterPro"/>
</dbReference>
<sequence length="237" mass="27505">MTTDRSHDGAMIAATETAKLNPMRPPDTLPRTGRAAFNIFVRHPSGWLIALFVLICGAVRLSWGPLGWSDAIVALALLAYFPVNEWLIHVFMLHYKPRKVFGFTIDFYLPVTHRRHHADPWNPEWVFIPRHIHYTTPITIALIMWALWPIKELALTGITVYLLLGLHYEWVHFLAHIPWCPDIAYYQRRVREHRYHHFRNENYWWGVSMGMGDRIFRTAPPVESVGRSGTTSTVGRG</sequence>
<accession>A0A2T5MFY7</accession>
<dbReference type="InterPro" id="IPR006694">
    <property type="entry name" value="Fatty_acid_hydroxylase"/>
</dbReference>
<keyword evidence="1" id="KW-1133">Transmembrane helix</keyword>
<dbReference type="EMBL" id="QANS01000003">
    <property type="protein sequence ID" value="PTU31493.1"/>
    <property type="molecule type" value="Genomic_DNA"/>
</dbReference>
<keyword evidence="1" id="KW-0812">Transmembrane</keyword>
<dbReference type="Pfam" id="PF04116">
    <property type="entry name" value="FA_hydroxylase"/>
    <property type="match status" value="1"/>
</dbReference>
<dbReference type="AlphaFoldDB" id="A0A2T5MFY7"/>
<feature type="transmembrane region" description="Helical" evidence="1">
    <location>
        <begin position="47"/>
        <end position="66"/>
    </location>
</feature>
<evidence type="ECO:0000313" key="3">
    <source>
        <dbReference type="EMBL" id="PTU31493.1"/>
    </source>
</evidence>
<gene>
    <name evidence="3" type="ORF">CJD38_09165</name>
</gene>